<evidence type="ECO:0000256" key="5">
    <source>
        <dbReference type="SAM" id="Phobius"/>
    </source>
</evidence>
<dbReference type="KEGG" id="cgr:2888794"/>
<dbReference type="Pfam" id="PF04991">
    <property type="entry name" value="LicD"/>
    <property type="match status" value="1"/>
</dbReference>
<dbReference type="GO" id="GO:0006487">
    <property type="term" value="P:protein N-linked glycosylation"/>
    <property type="evidence" value="ECO:0007669"/>
    <property type="project" value="EnsemblFungi"/>
</dbReference>
<sequence length="1015" mass="118061">MLTNTVAAKVVVGLMVIVCLGYYNYHHAYSNLYNYRSDTSTALPADSVLSKADVSHDTTAYTKFPNNVVEDFHSTKADTVRSNSGKLLDLARRIYYKYKFDTSPKWMDKYTLKKNLLRYSAGPKKGEPIPAISNLGFYDFDPRMTWSVYLHHFLSTATDDYEDDGEQVQFSWYDWTDFHEVNNMLAASVSSLPCNFVLESAFDREYIEMIEEENGEPLFSYDRKKYSQASWYKMERKKADFHRRNKISDYCEPFNIGKHFGVNSSTLAGVDLTQDVFSRMQPPFYIKKPWDNLRPEVFQLQARIYMWSTLQPPLSITILDGMNNSFQIPINQTSRLNLAQNGMLQNFVNNRTEEKIEQMKKAKWQQDPNDIDVEFDHIELFEKFVNDDRIQKYKVKIPGTNKHALQHDEFIELKEEDFDFDVKSKISELEELEREGMATKQDSMYLDSLKFSLNTPAVLQPKYFAEARGVLQYNGLGHHRDRRFFYGDNLIHDTHEYALRLNSMIRTFQKFAIANGLVSWLSHGTLYGYMYNGMTFPWDNDFDLQMPIRHLHLLAQYFNQSLVLEDPREGNGRYMIDVGSSLVTRSHGNGHGNIDARVIDIDTGMYIDLTGLSVSYSRISDKLKLQIGHMISDQNIIVEPKEEPVTDLESLKQIPLGLMTPLQLYNYSTAFKEQFSKAELRTLKENAEREIKDSKGNGWAPRKLNPAQRLEFNKLMKAYNCKNEHFSLLSELSPLRNTLFHSVPALIPNRYVDLLRHEYRVPAQYEFTVFQQNAFIPEFRSWLTYNAIRKYANIHHWYANLKSIIKSLPPNIVKQFLGLSLSDVKTMYANMVKSHDDDLLALQFASFDLTSYRVKELGILYSKLTPILKTKLLRELRRNVAPHISSPGKDAFMFNYERKLWKNVTESMDPTEVRIIEEWVMLDIYDNIVTRTDDLMNEKYYLFNISEPVKNIDRSIFAAINPQNTTSTVLDFNKIGTNFFTSKDKSWSLRSDNMLFRTDVNLVPGLFLVGATSQS</sequence>
<proteinExistence type="predicted"/>
<dbReference type="AlphaFoldDB" id="Q6FRE8"/>
<evidence type="ECO:0000256" key="1">
    <source>
        <dbReference type="ARBA" id="ARBA00004167"/>
    </source>
</evidence>
<dbReference type="EMBL" id="CR380954">
    <property type="protein sequence ID" value="CAG60129.1"/>
    <property type="molecule type" value="Genomic_DNA"/>
</dbReference>
<dbReference type="InParanoid" id="Q6FRE8"/>
<dbReference type="GO" id="GO:0008047">
    <property type="term" value="F:enzyme activator activity"/>
    <property type="evidence" value="ECO:0007669"/>
    <property type="project" value="EnsemblFungi"/>
</dbReference>
<comment type="subcellular location">
    <subcellularLocation>
        <location evidence="1">Membrane</location>
        <topology evidence="1">Single-pass membrane protein</topology>
    </subcellularLocation>
</comment>
<dbReference type="InterPro" id="IPR007074">
    <property type="entry name" value="LicD/FKTN/FKRP_NTP_transf"/>
</dbReference>
<dbReference type="CGD" id="CAL0129946">
    <property type="gene designation" value="CAGL0H09130g"/>
</dbReference>
<dbReference type="GO" id="GO:0016020">
    <property type="term" value="C:membrane"/>
    <property type="evidence" value="ECO:0007669"/>
    <property type="project" value="UniProtKB-SubCell"/>
</dbReference>
<protein>
    <recommendedName>
        <fullName evidence="6">LicD/FKTN/FKRP nucleotidyltransferase domain-containing protein</fullName>
    </recommendedName>
</protein>
<name>Q6FRE8_CANGA</name>
<dbReference type="PANTHER" id="PTHR15407">
    <property type="entry name" value="FUKUTIN-RELATED"/>
    <property type="match status" value="1"/>
</dbReference>
<accession>Q6FRE8</accession>
<dbReference type="STRING" id="284593.Q6FRE8"/>
<dbReference type="GO" id="GO:0005794">
    <property type="term" value="C:Golgi apparatus"/>
    <property type="evidence" value="ECO:0007669"/>
    <property type="project" value="EnsemblFungi"/>
</dbReference>
<evidence type="ECO:0000256" key="4">
    <source>
        <dbReference type="ARBA" id="ARBA00023136"/>
    </source>
</evidence>
<dbReference type="InterPro" id="IPR009644">
    <property type="entry name" value="FKTN/MNN4/W02B3.4-1"/>
</dbReference>
<dbReference type="VEuPathDB" id="FungiDB:CAGL0H09130g"/>
<keyword evidence="9" id="KW-1185">Reference proteome</keyword>
<feature type="transmembrane region" description="Helical" evidence="5">
    <location>
        <begin position="7"/>
        <end position="25"/>
    </location>
</feature>
<dbReference type="Proteomes" id="UP000002428">
    <property type="component" value="Chromosome H"/>
</dbReference>
<dbReference type="PANTHER" id="PTHR15407:SF28">
    <property type="entry name" value="RIBITOL-5-PHOSPHATE TRANSFERASE FKTN"/>
    <property type="match status" value="1"/>
</dbReference>
<reference evidence="8 9" key="1">
    <citation type="journal article" date="2004" name="Nature">
        <title>Genome evolution in yeasts.</title>
        <authorList>
            <consortium name="Genolevures"/>
            <person name="Dujon B."/>
            <person name="Sherman D."/>
            <person name="Fischer G."/>
            <person name="Durrens P."/>
            <person name="Casaregola S."/>
            <person name="Lafontaine I."/>
            <person name="de Montigny J."/>
            <person name="Marck C."/>
            <person name="Neuveglise C."/>
            <person name="Talla E."/>
            <person name="Goffard N."/>
            <person name="Frangeul L."/>
            <person name="Aigle M."/>
            <person name="Anthouard V."/>
            <person name="Babour A."/>
            <person name="Barbe V."/>
            <person name="Barnay S."/>
            <person name="Blanchin S."/>
            <person name="Beckerich J.M."/>
            <person name="Beyne E."/>
            <person name="Bleykasten C."/>
            <person name="Boisrame A."/>
            <person name="Boyer J."/>
            <person name="Cattolico L."/>
            <person name="Confanioleri F."/>
            <person name="de Daruvar A."/>
            <person name="Despons L."/>
            <person name="Fabre E."/>
            <person name="Fairhead C."/>
            <person name="Ferry-Dumazet H."/>
            <person name="Groppi A."/>
            <person name="Hantraye F."/>
            <person name="Hennequin C."/>
            <person name="Jauniaux N."/>
            <person name="Joyet P."/>
            <person name="Kachouri R."/>
            <person name="Kerrest A."/>
            <person name="Koszul R."/>
            <person name="Lemaire M."/>
            <person name="Lesur I."/>
            <person name="Ma L."/>
            <person name="Muller H."/>
            <person name="Nicaud J.M."/>
            <person name="Nikolski M."/>
            <person name="Oztas S."/>
            <person name="Ozier-Kalogeropoulos O."/>
            <person name="Pellenz S."/>
            <person name="Potier S."/>
            <person name="Richard G.F."/>
            <person name="Straub M.L."/>
            <person name="Suleau A."/>
            <person name="Swennene D."/>
            <person name="Tekaia F."/>
            <person name="Wesolowski-Louvel M."/>
            <person name="Westhof E."/>
            <person name="Wirth B."/>
            <person name="Zeniou-Meyer M."/>
            <person name="Zivanovic I."/>
            <person name="Bolotin-Fukuhara M."/>
            <person name="Thierry A."/>
            <person name="Bouchier C."/>
            <person name="Caudron B."/>
            <person name="Scarpelli C."/>
            <person name="Gaillardin C."/>
            <person name="Weissenbach J."/>
            <person name="Wincker P."/>
            <person name="Souciet J.L."/>
        </authorList>
    </citation>
    <scope>NUCLEOTIDE SEQUENCE [LARGE SCALE GENOMIC DNA]</scope>
    <source>
        <strain evidence="9">ATCC 2001 / BCRC 20586 / JCM 3761 / NBRC 0622 / NRRL Y-65 / CBS 138</strain>
    </source>
</reference>
<dbReference type="FunCoup" id="Q6FRE8">
    <property type="interactions" value="128"/>
</dbReference>
<evidence type="ECO:0000313" key="8">
    <source>
        <dbReference type="EMBL" id="CAG60129.1"/>
    </source>
</evidence>
<dbReference type="OMA" id="PEVYQLQ"/>
<evidence type="ECO:0000256" key="2">
    <source>
        <dbReference type="ARBA" id="ARBA00022692"/>
    </source>
</evidence>
<gene>
    <name evidence="7 8" type="ordered locus">CAGL0H09130g</name>
</gene>
<dbReference type="HOGENOM" id="CLU_008074_0_0_1"/>
<feature type="domain" description="LicD/FKTN/FKRP nucleotidyltransferase" evidence="6">
    <location>
        <begin position="514"/>
        <end position="760"/>
    </location>
</feature>
<organism evidence="8 9">
    <name type="scientific">Candida glabrata (strain ATCC 2001 / BCRC 20586 / JCM 3761 / NBRC 0622 / NRRL Y-65 / CBS 138)</name>
    <name type="common">Yeast</name>
    <name type="synonym">Nakaseomyces glabratus</name>
    <dbReference type="NCBI Taxonomy" id="284593"/>
    <lineage>
        <taxon>Eukaryota</taxon>
        <taxon>Fungi</taxon>
        <taxon>Dikarya</taxon>
        <taxon>Ascomycota</taxon>
        <taxon>Saccharomycotina</taxon>
        <taxon>Saccharomycetes</taxon>
        <taxon>Saccharomycetales</taxon>
        <taxon>Saccharomycetaceae</taxon>
        <taxon>Nakaseomyces</taxon>
    </lineage>
</organism>
<keyword evidence="2 5" id="KW-0812">Transmembrane</keyword>
<dbReference type="GO" id="GO:0006493">
    <property type="term" value="P:protein O-linked glycosylation"/>
    <property type="evidence" value="ECO:0007669"/>
    <property type="project" value="EnsemblFungi"/>
</dbReference>
<evidence type="ECO:0000256" key="3">
    <source>
        <dbReference type="ARBA" id="ARBA00022989"/>
    </source>
</evidence>
<evidence type="ECO:0000259" key="6">
    <source>
        <dbReference type="Pfam" id="PF04991"/>
    </source>
</evidence>
<evidence type="ECO:0000313" key="9">
    <source>
        <dbReference type="Proteomes" id="UP000002428"/>
    </source>
</evidence>
<keyword evidence="4 5" id="KW-0472">Membrane</keyword>
<evidence type="ECO:0000313" key="7">
    <source>
        <dbReference type="CGD" id="CAL0129946"/>
    </source>
</evidence>
<keyword evidence="3 5" id="KW-1133">Transmembrane helix</keyword>
<dbReference type="eggNOG" id="ENOG502QREF">
    <property type="taxonomic scope" value="Eukaryota"/>
</dbReference>